<gene>
    <name evidence="1" type="ORF">AQUCO_02600197v1</name>
</gene>
<sequence length="110" mass="11970">MHYLGLLSSDRSMPSFGEGTFIFFQDCLPSPFSFSSICGAEVAPQPFFLDASRWTRTLSALYIGVTLLSVQDFLILLSKGSVYCSTDIDKRIAVLISSSKLMAVEASAKA</sequence>
<keyword evidence="2" id="KW-1185">Reference proteome</keyword>
<dbReference type="Proteomes" id="UP000230069">
    <property type="component" value="Unassembled WGS sequence"/>
</dbReference>
<dbReference type="InParanoid" id="A0A2G5D7S5"/>
<evidence type="ECO:0000313" key="1">
    <source>
        <dbReference type="EMBL" id="PIA39575.1"/>
    </source>
</evidence>
<accession>A0A2G5D7S5</accession>
<proteinExistence type="predicted"/>
<name>A0A2G5D7S5_AQUCA</name>
<protein>
    <submittedName>
        <fullName evidence="1">Uncharacterized protein</fullName>
    </submittedName>
</protein>
<dbReference type="EMBL" id="KZ305043">
    <property type="protein sequence ID" value="PIA39575.1"/>
    <property type="molecule type" value="Genomic_DNA"/>
</dbReference>
<dbReference type="AlphaFoldDB" id="A0A2G5D7S5"/>
<organism evidence="1 2">
    <name type="scientific">Aquilegia coerulea</name>
    <name type="common">Rocky mountain columbine</name>
    <dbReference type="NCBI Taxonomy" id="218851"/>
    <lineage>
        <taxon>Eukaryota</taxon>
        <taxon>Viridiplantae</taxon>
        <taxon>Streptophyta</taxon>
        <taxon>Embryophyta</taxon>
        <taxon>Tracheophyta</taxon>
        <taxon>Spermatophyta</taxon>
        <taxon>Magnoliopsida</taxon>
        <taxon>Ranunculales</taxon>
        <taxon>Ranunculaceae</taxon>
        <taxon>Thalictroideae</taxon>
        <taxon>Aquilegia</taxon>
    </lineage>
</organism>
<evidence type="ECO:0000313" key="2">
    <source>
        <dbReference type="Proteomes" id="UP000230069"/>
    </source>
</evidence>
<reference evidence="1 2" key="1">
    <citation type="submission" date="2017-09" db="EMBL/GenBank/DDBJ databases">
        <title>WGS assembly of Aquilegia coerulea Goldsmith.</title>
        <authorList>
            <person name="Hodges S."/>
            <person name="Kramer E."/>
            <person name="Nordborg M."/>
            <person name="Tomkins J."/>
            <person name="Borevitz J."/>
            <person name="Derieg N."/>
            <person name="Yan J."/>
            <person name="Mihaltcheva S."/>
            <person name="Hayes R.D."/>
            <person name="Rokhsar D."/>
        </authorList>
    </citation>
    <scope>NUCLEOTIDE SEQUENCE [LARGE SCALE GENOMIC DNA]</scope>
    <source>
        <strain evidence="2">cv. Goldsmith</strain>
    </source>
</reference>